<gene>
    <name evidence="2" type="ORF">PXH66_22000</name>
</gene>
<dbReference type="RefSeq" id="WP_330929724.1">
    <property type="nucleotide sequence ID" value="NZ_CP119075.1"/>
</dbReference>
<sequence length="205" mass="21776">MSRHLRLSTLPVSLALAVALLSGCGSPKGRPDERLPPQPIITAQAYFVDHSLRVDAELGPFRRPRPPSDTGNDEERDDSRPRRPMGGPGGGGPRGAPPAGEGGGGSTGGRPLRGAQVMLRQSLTVTVTNVSATPVELRVAEVRSALGNFVPVPETFTLEPGARQTLEPMRAGYPANLDELELAVRIRTADANDAQTLRLQQPEQP</sequence>
<evidence type="ECO:0000313" key="3">
    <source>
        <dbReference type="Proteomes" id="UP001218638"/>
    </source>
</evidence>
<evidence type="ECO:0008006" key="4">
    <source>
        <dbReference type="Google" id="ProtNLM"/>
    </source>
</evidence>
<dbReference type="Proteomes" id="UP001218638">
    <property type="component" value="Chromosome"/>
</dbReference>
<dbReference type="PROSITE" id="PS51257">
    <property type="entry name" value="PROKAR_LIPOPROTEIN"/>
    <property type="match status" value="1"/>
</dbReference>
<organism evidence="2 3">
    <name type="scientific">Synoicihabitans lomoniglobus</name>
    <dbReference type="NCBI Taxonomy" id="2909285"/>
    <lineage>
        <taxon>Bacteria</taxon>
        <taxon>Pseudomonadati</taxon>
        <taxon>Verrucomicrobiota</taxon>
        <taxon>Opitutia</taxon>
        <taxon>Opitutales</taxon>
        <taxon>Opitutaceae</taxon>
        <taxon>Synoicihabitans</taxon>
    </lineage>
</organism>
<name>A0AAF0CNT9_9BACT</name>
<evidence type="ECO:0000256" key="1">
    <source>
        <dbReference type="SAM" id="MobiDB-lite"/>
    </source>
</evidence>
<reference evidence="2" key="1">
    <citation type="submission" date="2023-03" db="EMBL/GenBank/DDBJ databases">
        <title>Lomoglobus Profundus gen. nov., sp. nov., a novel member of the phylum Verrucomicrobia, isolated from deep-marine sediment of South China Sea.</title>
        <authorList>
            <person name="Ahmad T."/>
            <person name="Ishaq S.E."/>
            <person name="Wang F."/>
        </authorList>
    </citation>
    <scope>NUCLEOTIDE SEQUENCE</scope>
    <source>
        <strain evidence="2">LMO-M01</strain>
    </source>
</reference>
<proteinExistence type="predicted"/>
<accession>A0AAF0CNT9</accession>
<evidence type="ECO:0000313" key="2">
    <source>
        <dbReference type="EMBL" id="WED65031.1"/>
    </source>
</evidence>
<feature type="compositionally biased region" description="Gly residues" evidence="1">
    <location>
        <begin position="86"/>
        <end position="108"/>
    </location>
</feature>
<keyword evidence="3" id="KW-1185">Reference proteome</keyword>
<dbReference type="KEGG" id="slom:PXH66_22000"/>
<protein>
    <recommendedName>
        <fullName evidence="4">Lipoprotein</fullName>
    </recommendedName>
</protein>
<dbReference type="AlphaFoldDB" id="A0AAF0CNT9"/>
<feature type="region of interest" description="Disordered" evidence="1">
    <location>
        <begin position="55"/>
        <end position="112"/>
    </location>
</feature>
<dbReference type="EMBL" id="CP119075">
    <property type="protein sequence ID" value="WED65031.1"/>
    <property type="molecule type" value="Genomic_DNA"/>
</dbReference>